<accession>A0ABZ1BXU4</accession>
<protein>
    <submittedName>
        <fullName evidence="3">XdhC family protein</fullName>
    </submittedName>
</protein>
<dbReference type="Proteomes" id="UP001332192">
    <property type="component" value="Chromosome"/>
</dbReference>
<dbReference type="Pfam" id="PF13478">
    <property type="entry name" value="XdhC_C"/>
    <property type="match status" value="1"/>
</dbReference>
<keyword evidence="4" id="KW-1185">Reference proteome</keyword>
<dbReference type="Gene3D" id="3.40.50.720">
    <property type="entry name" value="NAD(P)-binding Rossmann-like Domain"/>
    <property type="match status" value="1"/>
</dbReference>
<sequence length="325" mass="34233">MSATWARIAHHLRERRWVAAATVVESREPSVAAGAMAFVAARVGGAPGAVETEETGGDLGREDLNAFAVEQGRRMLEQAVSLAGRALPARQRTRSVTWPASGPGGGEASGGTSTPGKVRLLVELMEPPPILLILGAGPDAEPLARIGGAAGFQVVVVDPRPAYARPERFPEAAEVLCTAPETLPERLLGPSSAAVIMHHNFLRDEAALRTLARHPLLYVGLLGPRARTQRLLRRLRQDGALPEDALSRVYSPVGVDLGGEGPGAIALSIVSEVMALRWGRPVPHLRDRTGPLHPDQAEPGGGLGVAARRTQDPGDPSHPVRCEAG</sequence>
<feature type="region of interest" description="Disordered" evidence="1">
    <location>
        <begin position="285"/>
        <end position="325"/>
    </location>
</feature>
<dbReference type="InterPro" id="IPR027051">
    <property type="entry name" value="XdhC_Rossmann_dom"/>
</dbReference>
<evidence type="ECO:0000313" key="3">
    <source>
        <dbReference type="EMBL" id="WRP17371.1"/>
    </source>
</evidence>
<proteinExistence type="predicted"/>
<dbReference type="EMBL" id="CP141615">
    <property type="protein sequence ID" value="WRP17371.1"/>
    <property type="molecule type" value="Genomic_DNA"/>
</dbReference>
<feature type="region of interest" description="Disordered" evidence="1">
    <location>
        <begin position="91"/>
        <end position="115"/>
    </location>
</feature>
<name>A0ABZ1BXU4_9FIRM</name>
<evidence type="ECO:0000313" key="4">
    <source>
        <dbReference type="Proteomes" id="UP001332192"/>
    </source>
</evidence>
<organism evidence="3 4">
    <name type="scientific">Carboxydichorda subterranea</name>
    <dbReference type="NCBI Taxonomy" id="3109565"/>
    <lineage>
        <taxon>Bacteria</taxon>
        <taxon>Bacillati</taxon>
        <taxon>Bacillota</taxon>
        <taxon>Limnochordia</taxon>
        <taxon>Limnochordales</taxon>
        <taxon>Geochordaceae</taxon>
        <taxon>Carboxydichorda</taxon>
    </lineage>
</organism>
<dbReference type="InterPro" id="IPR052698">
    <property type="entry name" value="MoCofactor_Util/Proc"/>
</dbReference>
<gene>
    <name evidence="3" type="ORF">U7230_15020</name>
</gene>
<reference evidence="3 4" key="1">
    <citation type="journal article" date="2024" name="Front. Microbiol.">
        <title>Novel thermophilic genera Geochorda gen. nov. and Carboxydochorda gen. nov. from the deep terrestrial subsurface reveal the ecophysiological diversity in the class Limnochordia.</title>
        <authorList>
            <person name="Karnachuk O.V."/>
            <person name="Lukina A.P."/>
            <person name="Avakyan M.R."/>
            <person name="Kadnikov V.V."/>
            <person name="Begmatov S."/>
            <person name="Beletsky A.V."/>
            <person name="Vlasova K.G."/>
            <person name="Novikov A.A."/>
            <person name="Shcherbakova V.A."/>
            <person name="Mardanov A.V."/>
            <person name="Ravin N.V."/>
        </authorList>
    </citation>
    <scope>NUCLEOTIDE SEQUENCE [LARGE SCALE GENOMIC DNA]</scope>
    <source>
        <strain evidence="3 4">L945</strain>
    </source>
</reference>
<dbReference type="RefSeq" id="WP_324716642.1">
    <property type="nucleotide sequence ID" value="NZ_CP141615.1"/>
</dbReference>
<dbReference type="PANTHER" id="PTHR30388:SF6">
    <property type="entry name" value="XANTHINE DEHYDROGENASE SUBUNIT A-RELATED"/>
    <property type="match status" value="1"/>
</dbReference>
<evidence type="ECO:0000259" key="2">
    <source>
        <dbReference type="Pfam" id="PF13478"/>
    </source>
</evidence>
<evidence type="ECO:0000256" key="1">
    <source>
        <dbReference type="SAM" id="MobiDB-lite"/>
    </source>
</evidence>
<dbReference type="PANTHER" id="PTHR30388">
    <property type="entry name" value="ALDEHYDE OXIDOREDUCTASE MOLYBDENUM COFACTOR ASSEMBLY PROTEIN"/>
    <property type="match status" value="1"/>
</dbReference>
<feature type="domain" description="XdhC Rossmann" evidence="2">
    <location>
        <begin position="131"/>
        <end position="273"/>
    </location>
</feature>